<dbReference type="PANTHER" id="PTHR23068:SF25">
    <property type="entry name" value="DNA (CYTOSINE-5)-METHYLTRANSFERASE DRM2"/>
    <property type="match status" value="1"/>
</dbReference>
<keyword evidence="4 9" id="KW-0808">Transferase</keyword>
<evidence type="ECO:0000259" key="11">
    <source>
        <dbReference type="PROSITE" id="PS51680"/>
    </source>
</evidence>
<dbReference type="InterPro" id="IPR030380">
    <property type="entry name" value="SAM_MeTfrase_DRM"/>
</dbReference>
<dbReference type="InterPro" id="IPR029063">
    <property type="entry name" value="SAM-dependent_MTases_sf"/>
</dbReference>
<accession>A0A2I4EUQ4</accession>
<keyword evidence="5 9" id="KW-0949">S-adenosyl-L-methionine</keyword>
<evidence type="ECO:0000313" key="13">
    <source>
        <dbReference type="RefSeq" id="XP_018823107.1"/>
    </source>
</evidence>
<keyword evidence="8" id="KW-0539">Nucleus</keyword>
<keyword evidence="7" id="KW-0238">DNA-binding</keyword>
<dbReference type="SUPFAM" id="SSF53335">
    <property type="entry name" value="S-adenosyl-L-methionine-dependent methyltransferases"/>
    <property type="match status" value="2"/>
</dbReference>
<reference evidence="13" key="1">
    <citation type="submission" date="2025-08" db="UniProtKB">
        <authorList>
            <consortium name="RefSeq"/>
        </authorList>
    </citation>
    <scope>IDENTIFICATION</scope>
    <source>
        <tissue evidence="13">Leaves</tissue>
    </source>
</reference>
<gene>
    <name evidence="13" type="primary">LOC108992863</name>
</gene>
<dbReference type="GeneID" id="108992863"/>
<dbReference type="InterPro" id="IPR001525">
    <property type="entry name" value="C5_MeTfrase"/>
</dbReference>
<dbReference type="EC" id="2.1.1.37" evidence="2"/>
<dbReference type="GO" id="GO:0032259">
    <property type="term" value="P:methylation"/>
    <property type="evidence" value="ECO:0007669"/>
    <property type="project" value="UniProtKB-KW"/>
</dbReference>
<feature type="active site" evidence="9">
    <location>
        <position position="549"/>
    </location>
</feature>
<evidence type="ECO:0000259" key="10">
    <source>
        <dbReference type="PROSITE" id="PS50030"/>
    </source>
</evidence>
<feature type="domain" description="SAM-dependent MTase DRM-type" evidence="11">
    <location>
        <begin position="259"/>
        <end position="588"/>
    </location>
</feature>
<evidence type="ECO:0000256" key="4">
    <source>
        <dbReference type="ARBA" id="ARBA00022679"/>
    </source>
</evidence>
<dbReference type="AlphaFoldDB" id="A0A2I4EUQ4"/>
<comment type="similarity">
    <text evidence="9">Belongs to the class I-like SAM-binding methyltransferase superfamily. C5-methyltransferase family.</text>
</comment>
<protein>
    <recommendedName>
        <fullName evidence="2">DNA (cytosine-5-)-methyltransferase</fullName>
        <ecNumber evidence="2">2.1.1.37</ecNumber>
    </recommendedName>
</protein>
<organism evidence="12 13">
    <name type="scientific">Juglans regia</name>
    <name type="common">English walnut</name>
    <dbReference type="NCBI Taxonomy" id="51240"/>
    <lineage>
        <taxon>Eukaryota</taxon>
        <taxon>Viridiplantae</taxon>
        <taxon>Streptophyta</taxon>
        <taxon>Embryophyta</taxon>
        <taxon>Tracheophyta</taxon>
        <taxon>Spermatophyta</taxon>
        <taxon>Magnoliopsida</taxon>
        <taxon>eudicotyledons</taxon>
        <taxon>Gunneridae</taxon>
        <taxon>Pentapetalae</taxon>
        <taxon>rosids</taxon>
        <taxon>fabids</taxon>
        <taxon>Fagales</taxon>
        <taxon>Juglandaceae</taxon>
        <taxon>Juglans</taxon>
    </lineage>
</organism>
<dbReference type="KEGG" id="jre:108992863"/>
<keyword evidence="12" id="KW-1185">Reference proteome</keyword>
<evidence type="ECO:0000256" key="7">
    <source>
        <dbReference type="ARBA" id="ARBA00023125"/>
    </source>
</evidence>
<dbReference type="Gene3D" id="3.40.50.150">
    <property type="entry name" value="Vaccinia Virus protein VP39"/>
    <property type="match status" value="2"/>
</dbReference>
<dbReference type="GO" id="GO:0003886">
    <property type="term" value="F:DNA (cytosine-5-)-methyltransferase activity"/>
    <property type="evidence" value="ECO:0007669"/>
    <property type="project" value="UniProtKB-EC"/>
</dbReference>
<dbReference type="Proteomes" id="UP000235220">
    <property type="component" value="Chromosome 1"/>
</dbReference>
<dbReference type="GO" id="GO:0003677">
    <property type="term" value="F:DNA binding"/>
    <property type="evidence" value="ECO:0007669"/>
    <property type="project" value="UniProtKB-KW"/>
</dbReference>
<evidence type="ECO:0000256" key="9">
    <source>
        <dbReference type="PROSITE-ProRule" id="PRU01016"/>
    </source>
</evidence>
<evidence type="ECO:0000313" key="12">
    <source>
        <dbReference type="Proteomes" id="UP000235220"/>
    </source>
</evidence>
<name>A0A2I4EUQ4_JUGRE</name>
<evidence type="ECO:0000256" key="3">
    <source>
        <dbReference type="ARBA" id="ARBA00022603"/>
    </source>
</evidence>
<sequence>MNGDASGVGGENFDWNTDDELEVNDFSLSSCSSLTPPNGEAVVGCGEARSTAGCSNSKLIDHFIGMGFSKKMVSKAIQENGEENTDSILETLLTYSAIESSPRGQHDVDSDNSSLDSGGSFLDDFSDIDSSSDTEEIMIPESDVDGKLLSLVKMGYTVDEASIAIERCGQNSSLVELTDFICAAQMAKVADAHFPELPLEVKPKLKHCDFSKHKKRKLSDYAMWKKKRRNGVHDDDDETIHLPNPMTGFGAPGEPCQTISRTLPEAAVGPPFFYYENVALAPKGVWTTISRFLYDVEPEFVDSKYFCAAARKRGYVHNLPIENRFPLLPLPPRTIHEALPLTRKWWPSWDQRTKLNCIQTCIGSAKLTERIRKALEDYDGEPPLRVQKYVLDECRKWNLVWVGRNKVAPLEPDEVEMLLGFPRNHTRGGGISRTDRYKSLGNSFQVDTVAYHLSVLKDMFPGGINLLSLFSGIGGAEVALHRLGIRLKNVVSVEISEVNRNILRCWWEQTNQRGNLIDLADVQQLNGDRLEQMMSSFGGFDLVVGGSPCNNLAGSNRHHRDGLEGKESALFYDYFRILDLVKCIMTKAQ</sequence>
<proteinExistence type="inferred from homology"/>
<keyword evidence="3 9" id="KW-0489">Methyltransferase</keyword>
<evidence type="ECO:0000256" key="1">
    <source>
        <dbReference type="ARBA" id="ARBA00004123"/>
    </source>
</evidence>
<feature type="domain" description="UBA" evidence="10">
    <location>
        <begin position="54"/>
        <end position="95"/>
    </location>
</feature>
<dbReference type="PROSITE" id="PS50030">
    <property type="entry name" value="UBA"/>
    <property type="match status" value="1"/>
</dbReference>
<evidence type="ECO:0000256" key="6">
    <source>
        <dbReference type="ARBA" id="ARBA00022737"/>
    </source>
</evidence>
<evidence type="ECO:0000256" key="8">
    <source>
        <dbReference type="ARBA" id="ARBA00023242"/>
    </source>
</evidence>
<dbReference type="PROSITE" id="PS51680">
    <property type="entry name" value="SAM_MT_DRM"/>
    <property type="match status" value="1"/>
</dbReference>
<evidence type="ECO:0000256" key="2">
    <source>
        <dbReference type="ARBA" id="ARBA00011975"/>
    </source>
</evidence>
<dbReference type="RefSeq" id="XP_018823107.1">
    <property type="nucleotide sequence ID" value="XM_018967562.2"/>
</dbReference>
<dbReference type="PROSITE" id="PS51679">
    <property type="entry name" value="SAM_MT_C5"/>
    <property type="match status" value="1"/>
</dbReference>
<dbReference type="Pfam" id="PF00145">
    <property type="entry name" value="DNA_methylase"/>
    <property type="match status" value="1"/>
</dbReference>
<dbReference type="GO" id="GO:0005634">
    <property type="term" value="C:nucleus"/>
    <property type="evidence" value="ECO:0007669"/>
    <property type="project" value="UniProtKB-SubCell"/>
</dbReference>
<dbReference type="InterPro" id="IPR015940">
    <property type="entry name" value="UBA"/>
</dbReference>
<evidence type="ECO:0000256" key="5">
    <source>
        <dbReference type="ARBA" id="ARBA00022691"/>
    </source>
</evidence>
<dbReference type="InterPro" id="IPR050390">
    <property type="entry name" value="C5-Methyltransferase"/>
</dbReference>
<dbReference type="OrthoDB" id="641149at2759"/>
<dbReference type="Gene3D" id="1.10.8.10">
    <property type="entry name" value="DNA helicase RuvA subunit, C-terminal domain"/>
    <property type="match status" value="1"/>
</dbReference>
<comment type="subcellular location">
    <subcellularLocation>
        <location evidence="1">Nucleus</location>
    </subcellularLocation>
</comment>
<dbReference type="PANTHER" id="PTHR23068">
    <property type="entry name" value="DNA CYTOSINE-5- -METHYLTRANSFERASE 3-RELATED"/>
    <property type="match status" value="1"/>
</dbReference>
<keyword evidence="6" id="KW-0677">Repeat</keyword>